<dbReference type="VEuPathDB" id="FungiDB:SPAR_G02610"/>
<keyword evidence="11" id="KW-0813">Transport</keyword>
<comment type="subcellular location">
    <subcellularLocation>
        <location evidence="1 11">Mitochondrion inner membrane</location>
        <topology evidence="1 11">Single-pass membrane protein</topology>
    </subcellularLocation>
</comment>
<gene>
    <name evidence="12" type="primary">TIM21</name>
    <name evidence="12" type="ORF">SPAR_G02610</name>
</gene>
<keyword evidence="4 11" id="KW-0812">Transmembrane</keyword>
<dbReference type="PANTHER" id="PTHR13032:SF6">
    <property type="entry name" value="MITOCHONDRIAL IMPORT INNER MEMBRANE TRANSLOCASE SUBUNIT TIM21"/>
    <property type="match status" value="1"/>
</dbReference>
<organism evidence="12">
    <name type="scientific">Saccharomyces paradoxus</name>
    <name type="common">Yeast</name>
    <name type="synonym">Saccharomyces douglasii</name>
    <dbReference type="NCBI Taxonomy" id="27291"/>
    <lineage>
        <taxon>Eukaryota</taxon>
        <taxon>Fungi</taxon>
        <taxon>Dikarya</taxon>
        <taxon>Ascomycota</taxon>
        <taxon>Saccharomycotina</taxon>
        <taxon>Saccharomycetes</taxon>
        <taxon>Saccharomycetales</taxon>
        <taxon>Saccharomycetaceae</taxon>
        <taxon>Saccharomyces</taxon>
    </lineage>
</organism>
<evidence type="ECO:0000313" key="12">
    <source>
        <dbReference type="RefSeq" id="XP_033766383.1"/>
    </source>
</evidence>
<evidence type="ECO:0000256" key="6">
    <source>
        <dbReference type="ARBA" id="ARBA00022946"/>
    </source>
</evidence>
<evidence type="ECO:0000256" key="8">
    <source>
        <dbReference type="ARBA" id="ARBA00023010"/>
    </source>
</evidence>
<dbReference type="PANTHER" id="PTHR13032">
    <property type="entry name" value="MITOCHONDRIAL IMPORT INNER MEMBRANE TRANSLOCASE SUBUNIT TIM21"/>
    <property type="match status" value="1"/>
</dbReference>
<evidence type="ECO:0000256" key="9">
    <source>
        <dbReference type="ARBA" id="ARBA00023128"/>
    </source>
</evidence>
<comment type="similarity">
    <text evidence="2 11">Belongs to the TIM21 family.</text>
</comment>
<keyword evidence="11" id="KW-0653">Protein transport</keyword>
<keyword evidence="6" id="KW-0809">Transit peptide</keyword>
<evidence type="ECO:0000256" key="1">
    <source>
        <dbReference type="ARBA" id="ARBA00004434"/>
    </source>
</evidence>
<reference evidence="12" key="1">
    <citation type="journal article" date="2017" name="Nat. Genet.">
        <title>Contrasting evolutionary genome dynamics between domesticated and wild yeasts.</title>
        <authorList>
            <person name="Yue J.X."/>
            <person name="Li J."/>
            <person name="Aigrain L."/>
            <person name="Hallin J."/>
            <person name="Persson K."/>
            <person name="Oliver K."/>
            <person name="Bergstrom A."/>
            <person name="Coupland P."/>
            <person name="Warringer J."/>
            <person name="Lagomarsino M.C."/>
            <person name="Fischer G."/>
            <person name="Durbin R."/>
            <person name="Liti G."/>
        </authorList>
    </citation>
    <scope>NUCLEOTIDE SEQUENCE</scope>
    <source>
        <strain evidence="12">CBS432</strain>
    </source>
</reference>
<keyword evidence="7 11" id="KW-1133">Transmembrane helix</keyword>
<dbReference type="OrthoDB" id="436405at2759"/>
<evidence type="ECO:0000256" key="3">
    <source>
        <dbReference type="ARBA" id="ARBA00020726"/>
    </source>
</evidence>
<dbReference type="GO" id="GO:0030150">
    <property type="term" value="P:protein import into mitochondrial matrix"/>
    <property type="evidence" value="ECO:0007669"/>
    <property type="project" value="UniProtKB-UniRule"/>
</dbReference>
<dbReference type="Pfam" id="PF08294">
    <property type="entry name" value="TIM21"/>
    <property type="match status" value="1"/>
</dbReference>
<dbReference type="InterPro" id="IPR013261">
    <property type="entry name" value="Tim21"/>
</dbReference>
<dbReference type="InterPro" id="IPR038552">
    <property type="entry name" value="Tim21_IMS_sf"/>
</dbReference>
<keyword evidence="5 11" id="KW-0999">Mitochondrion inner membrane</keyword>
<keyword evidence="9 11" id="KW-0496">Mitochondrion</keyword>
<evidence type="ECO:0000256" key="2">
    <source>
        <dbReference type="ARBA" id="ARBA00010867"/>
    </source>
</evidence>
<protein>
    <recommendedName>
        <fullName evidence="3 11">Mitochondrial import inner membrane translocase subunit Tim21</fullName>
    </recommendedName>
</protein>
<keyword evidence="8 11" id="KW-0811">Translocation</keyword>
<evidence type="ECO:0000256" key="7">
    <source>
        <dbReference type="ARBA" id="ARBA00022989"/>
    </source>
</evidence>
<reference evidence="12" key="4">
    <citation type="submission" date="2025-08" db="UniProtKB">
        <authorList>
            <consortium name="RefSeq"/>
        </authorList>
    </citation>
    <scope>IDENTIFICATION</scope>
    <source>
        <strain evidence="12">CBS432</strain>
    </source>
</reference>
<evidence type="ECO:0000256" key="10">
    <source>
        <dbReference type="ARBA" id="ARBA00023136"/>
    </source>
</evidence>
<dbReference type="Gene3D" id="3.10.450.320">
    <property type="entry name" value="Mitochondrial import inner membrane translocase subunit Tim21"/>
    <property type="match status" value="1"/>
</dbReference>
<dbReference type="AlphaFoldDB" id="A0A8B8URL7"/>
<evidence type="ECO:0000256" key="5">
    <source>
        <dbReference type="ARBA" id="ARBA00022792"/>
    </source>
</evidence>
<comment type="function">
    <text evidence="11">Essential component of the TIM23 complex, a complex that mediates the translocation of transit peptide-containing proteins across the mitochondrial inner membrane.</text>
</comment>
<keyword evidence="10 11" id="KW-0472">Membrane</keyword>
<evidence type="ECO:0000256" key="4">
    <source>
        <dbReference type="ARBA" id="ARBA00022692"/>
    </source>
</evidence>
<name>A0A8B8URL7_SACPA</name>
<dbReference type="FunFam" id="3.10.450.320:FF:000002">
    <property type="entry name" value="Mitochondrial import inner membrane translocase subunit tim21"/>
    <property type="match status" value="1"/>
</dbReference>
<reference evidence="12" key="3">
    <citation type="submission" date="2025-07" db="EMBL/GenBank/DDBJ databases">
        <authorList>
            <consortium name="NCBI Genome Project"/>
        </authorList>
    </citation>
    <scope>NUCLEOTIDE SEQUENCE</scope>
    <source>
        <strain evidence="12">CBS432</strain>
    </source>
</reference>
<feature type="transmembrane region" description="Helical" evidence="11">
    <location>
        <begin position="80"/>
        <end position="102"/>
    </location>
</feature>
<proteinExistence type="inferred from homology"/>
<comment type="subunit">
    <text evidence="11">Component of the TIM23 complex.</text>
</comment>
<evidence type="ECO:0000256" key="11">
    <source>
        <dbReference type="RuleBase" id="RU367142"/>
    </source>
</evidence>
<reference evidence="12" key="2">
    <citation type="submission" date="2020-01" db="EMBL/GenBank/DDBJ databases">
        <title>Population-level Yeast Reference Genomes.</title>
        <authorList>
            <person name="Yue J.-X."/>
        </authorList>
    </citation>
    <scope>NUCLEOTIDE SEQUENCE</scope>
    <source>
        <strain evidence="12">CBS432</strain>
    </source>
</reference>
<dbReference type="GeneID" id="54630655"/>
<sequence length="245" mass="27614">MNSSLSKFLLRLGHRKASFPRSNIFVASPVISHTSLLRRTLPGRTRLYGNDAGATSGKKGEKAGSRLKPLWPQVKSASTFTFSGILVIGAVGISAIVIYLILSELFSPSGDTQLFNRAVSMVEKNKDIRNLLQCDDGITGKERLKAYGELITNDKWTRNRPIVSTKKIDREGSTHHYMRFHIESKKKIALVHLEAKESKQNYQPDFINMYVDVPGEKRYYLIKPKLHPVSNSKGFLGIRWGPRKD</sequence>
<dbReference type="KEGG" id="spao:SPAR_G02610"/>
<dbReference type="RefSeq" id="XP_033766383.1">
    <property type="nucleotide sequence ID" value="XM_033910492.1"/>
</dbReference>
<accession>A0A8B8URL7</accession>
<dbReference type="GO" id="GO:0005744">
    <property type="term" value="C:TIM23 mitochondrial import inner membrane translocase complex"/>
    <property type="evidence" value="ECO:0007669"/>
    <property type="project" value="UniProtKB-UniRule"/>
</dbReference>